<protein>
    <recommendedName>
        <fullName evidence="2">EF-hand domain-containing protein</fullName>
    </recommendedName>
</protein>
<dbReference type="PROSITE" id="PS50222">
    <property type="entry name" value="EF_HAND_2"/>
    <property type="match status" value="1"/>
</dbReference>
<proteinExistence type="predicted"/>
<dbReference type="OrthoDB" id="428774at2759"/>
<dbReference type="Proteomes" id="UP000494206">
    <property type="component" value="Unassembled WGS sequence"/>
</dbReference>
<dbReference type="GO" id="GO:0005509">
    <property type="term" value="F:calcium ion binding"/>
    <property type="evidence" value="ECO:0007669"/>
    <property type="project" value="InterPro"/>
</dbReference>
<dbReference type="InterPro" id="IPR011992">
    <property type="entry name" value="EF-hand-dom_pair"/>
</dbReference>
<dbReference type="EMBL" id="CADEPM010000002">
    <property type="protein sequence ID" value="CAB3400021.1"/>
    <property type="molecule type" value="Genomic_DNA"/>
</dbReference>
<evidence type="ECO:0000256" key="1">
    <source>
        <dbReference type="ARBA" id="ARBA00022837"/>
    </source>
</evidence>
<evidence type="ECO:0000313" key="3">
    <source>
        <dbReference type="EMBL" id="CAB3400021.1"/>
    </source>
</evidence>
<dbReference type="Gene3D" id="1.10.238.10">
    <property type="entry name" value="EF-hand"/>
    <property type="match status" value="1"/>
</dbReference>
<dbReference type="PROSITE" id="PS00018">
    <property type="entry name" value="EF_HAND_1"/>
    <property type="match status" value="2"/>
</dbReference>
<keyword evidence="1" id="KW-0106">Calcium</keyword>
<evidence type="ECO:0000259" key="2">
    <source>
        <dbReference type="PROSITE" id="PS50222"/>
    </source>
</evidence>
<dbReference type="InterPro" id="IPR018247">
    <property type="entry name" value="EF_Hand_1_Ca_BS"/>
</dbReference>
<comment type="caution">
    <text evidence="3">The sequence shown here is derived from an EMBL/GenBank/DDBJ whole genome shotgun (WGS) entry which is preliminary data.</text>
</comment>
<gene>
    <name evidence="3" type="ORF">CBOVIS_LOCUS3045</name>
</gene>
<evidence type="ECO:0000313" key="4">
    <source>
        <dbReference type="Proteomes" id="UP000494206"/>
    </source>
</evidence>
<feature type="domain" description="EF-hand" evidence="2">
    <location>
        <begin position="81"/>
        <end position="116"/>
    </location>
</feature>
<accession>A0A8S1EH00</accession>
<dbReference type="SUPFAM" id="SSF47473">
    <property type="entry name" value="EF-hand"/>
    <property type="match status" value="1"/>
</dbReference>
<dbReference type="AlphaFoldDB" id="A0A8S1EH00"/>
<dbReference type="InterPro" id="IPR002048">
    <property type="entry name" value="EF_hand_dom"/>
</dbReference>
<name>A0A8S1EH00_9PELO</name>
<keyword evidence="4" id="KW-1185">Reference proteome</keyword>
<reference evidence="3 4" key="1">
    <citation type="submission" date="2020-04" db="EMBL/GenBank/DDBJ databases">
        <authorList>
            <person name="Laetsch R D."/>
            <person name="Stevens L."/>
            <person name="Kumar S."/>
            <person name="Blaxter L. M."/>
        </authorList>
    </citation>
    <scope>NUCLEOTIDE SEQUENCE [LARGE SCALE GENOMIC DNA]</scope>
</reference>
<organism evidence="3 4">
    <name type="scientific">Caenorhabditis bovis</name>
    <dbReference type="NCBI Taxonomy" id="2654633"/>
    <lineage>
        <taxon>Eukaryota</taxon>
        <taxon>Metazoa</taxon>
        <taxon>Ecdysozoa</taxon>
        <taxon>Nematoda</taxon>
        <taxon>Chromadorea</taxon>
        <taxon>Rhabditida</taxon>
        <taxon>Rhabditina</taxon>
        <taxon>Rhabditomorpha</taxon>
        <taxon>Rhabditoidea</taxon>
        <taxon>Rhabditidae</taxon>
        <taxon>Peloderinae</taxon>
        <taxon>Caenorhabditis</taxon>
    </lineage>
</organism>
<sequence length="192" mass="22688">MRERRLMMNPKFGMHSLPFEMCAKMIRREFSWAEGRCVQKLHDESIHDDNDMYEEHMYSEKNNAFDEYMSPDAIRGHIKDIVRGISDKSFELTDKNEDGYLDEDEIEEYINTKMGYSILVSPKLVVKHYDSDENGKLDKEEVWRIVETKDPDYFKILPEVMEQNMLLLHGGVQEDHLEQSPVVSEDGVVIRY</sequence>